<dbReference type="EMBL" id="JBIYDN010000012">
    <property type="protein sequence ID" value="MFK4444087.1"/>
    <property type="molecule type" value="Genomic_DNA"/>
</dbReference>
<dbReference type="Gene3D" id="1.10.10.10">
    <property type="entry name" value="Winged helix-like DNA-binding domain superfamily/Winged helix DNA-binding domain"/>
    <property type="match status" value="1"/>
</dbReference>
<reference evidence="6 7" key="1">
    <citation type="submission" date="2024-11" db="EMBL/GenBank/DDBJ databases">
        <title>Using genomics to understand microbial adaptation to soil warming.</title>
        <authorList>
            <person name="Deangelis K.M. PhD."/>
        </authorList>
    </citation>
    <scope>NUCLEOTIDE SEQUENCE [LARGE SCALE GENOMIC DNA]</scope>
    <source>
        <strain evidence="6 7">GAS97</strain>
    </source>
</reference>
<dbReference type="InterPro" id="IPR036388">
    <property type="entry name" value="WH-like_DNA-bd_sf"/>
</dbReference>
<dbReference type="Gene3D" id="3.40.190.10">
    <property type="entry name" value="Periplasmic binding protein-like II"/>
    <property type="match status" value="2"/>
</dbReference>
<organism evidence="6 7">
    <name type="scientific">Caballeronia udeis</name>
    <dbReference type="NCBI Taxonomy" id="1232866"/>
    <lineage>
        <taxon>Bacteria</taxon>
        <taxon>Pseudomonadati</taxon>
        <taxon>Pseudomonadota</taxon>
        <taxon>Betaproteobacteria</taxon>
        <taxon>Burkholderiales</taxon>
        <taxon>Burkholderiaceae</taxon>
        <taxon>Caballeronia</taxon>
    </lineage>
</organism>
<comment type="caution">
    <text evidence="6">The sequence shown here is derived from an EMBL/GenBank/DDBJ whole genome shotgun (WGS) entry which is preliminary data.</text>
</comment>
<keyword evidence="2" id="KW-0805">Transcription regulation</keyword>
<evidence type="ECO:0000256" key="4">
    <source>
        <dbReference type="ARBA" id="ARBA00023163"/>
    </source>
</evidence>
<evidence type="ECO:0000256" key="3">
    <source>
        <dbReference type="ARBA" id="ARBA00023125"/>
    </source>
</evidence>
<proteinExistence type="inferred from homology"/>
<dbReference type="PANTHER" id="PTHR30118:SF15">
    <property type="entry name" value="TRANSCRIPTIONAL REGULATORY PROTEIN"/>
    <property type="match status" value="1"/>
</dbReference>
<comment type="similarity">
    <text evidence="1">Belongs to the LysR transcriptional regulatory family.</text>
</comment>
<dbReference type="RefSeq" id="WP_404609031.1">
    <property type="nucleotide sequence ID" value="NZ_JBIYDN010000012.1"/>
</dbReference>
<dbReference type="InterPro" id="IPR000847">
    <property type="entry name" value="LysR_HTH_N"/>
</dbReference>
<evidence type="ECO:0000256" key="2">
    <source>
        <dbReference type="ARBA" id="ARBA00023015"/>
    </source>
</evidence>
<dbReference type="InterPro" id="IPR037402">
    <property type="entry name" value="YidZ_PBP2"/>
</dbReference>
<dbReference type="PROSITE" id="PS50931">
    <property type="entry name" value="HTH_LYSR"/>
    <property type="match status" value="1"/>
</dbReference>
<evidence type="ECO:0000259" key="5">
    <source>
        <dbReference type="PROSITE" id="PS50931"/>
    </source>
</evidence>
<dbReference type="InterPro" id="IPR036390">
    <property type="entry name" value="WH_DNA-bd_sf"/>
</dbReference>
<evidence type="ECO:0000313" key="7">
    <source>
        <dbReference type="Proteomes" id="UP001620514"/>
    </source>
</evidence>
<evidence type="ECO:0000313" key="6">
    <source>
        <dbReference type="EMBL" id="MFK4444087.1"/>
    </source>
</evidence>
<evidence type="ECO:0000256" key="1">
    <source>
        <dbReference type="ARBA" id="ARBA00009437"/>
    </source>
</evidence>
<accession>A0ABW8MQ67</accession>
<dbReference type="Proteomes" id="UP001620514">
    <property type="component" value="Unassembled WGS sequence"/>
</dbReference>
<dbReference type="Pfam" id="PF00126">
    <property type="entry name" value="HTH_1"/>
    <property type="match status" value="1"/>
</dbReference>
<dbReference type="InterPro" id="IPR005119">
    <property type="entry name" value="LysR_subst-bd"/>
</dbReference>
<protein>
    <submittedName>
        <fullName evidence="6">DNA-binding transcriptional LysR family regulator</fullName>
    </submittedName>
</protein>
<dbReference type="CDD" id="cd08417">
    <property type="entry name" value="PBP2_Nitroaromatics_like"/>
    <property type="match status" value="1"/>
</dbReference>
<dbReference type="InterPro" id="IPR050389">
    <property type="entry name" value="LysR-type_TF"/>
</dbReference>
<keyword evidence="3 6" id="KW-0238">DNA-binding</keyword>
<sequence>MKPADLNLLFHLDALLTCQNLSRAATQMGVTQPAMSAALSRLRRIFNDPLLITGHGAVEPTERALAIHQEFAPLLESWRRATAPRDILDESAPARAFTLYASDYLQFAWLPELACALERDAPAVRLRIVPARPHHGLGMLASNHAEFVAGYYPTPSNDLRARPLFQDPAVCLIRRGHPCLEHEWNIDTWLACRHVDLAVHTRHYGETLDQNLQQINRQRVIGMTLASYLAAPFVVAKTDLIATLPASICKHFSKHLDVVMMPPPLELPPIDVSLYWHERYQTDPAHAWLRRFIGEHTPAFSG</sequence>
<keyword evidence="4" id="KW-0804">Transcription</keyword>
<feature type="domain" description="HTH lysR-type" evidence="5">
    <location>
        <begin position="1"/>
        <end position="61"/>
    </location>
</feature>
<gene>
    <name evidence="6" type="ORF">ABH943_004109</name>
</gene>
<keyword evidence="7" id="KW-1185">Reference proteome</keyword>
<dbReference type="SUPFAM" id="SSF46785">
    <property type="entry name" value="Winged helix' DNA-binding domain"/>
    <property type="match status" value="1"/>
</dbReference>
<dbReference type="Pfam" id="PF03466">
    <property type="entry name" value="LysR_substrate"/>
    <property type="match status" value="1"/>
</dbReference>
<name>A0ABW8MQ67_9BURK</name>
<dbReference type="SUPFAM" id="SSF53850">
    <property type="entry name" value="Periplasmic binding protein-like II"/>
    <property type="match status" value="1"/>
</dbReference>
<dbReference type="GO" id="GO:0003677">
    <property type="term" value="F:DNA binding"/>
    <property type="evidence" value="ECO:0007669"/>
    <property type="project" value="UniProtKB-KW"/>
</dbReference>
<dbReference type="PANTHER" id="PTHR30118">
    <property type="entry name" value="HTH-TYPE TRANSCRIPTIONAL REGULATOR LEUO-RELATED"/>
    <property type="match status" value="1"/>
</dbReference>